<keyword evidence="4 6" id="KW-0479">Metal-binding</keyword>
<evidence type="ECO:0000256" key="6">
    <source>
        <dbReference type="PIRSR" id="PIRSR602401-1"/>
    </source>
</evidence>
<dbReference type="InterPro" id="IPR036396">
    <property type="entry name" value="Cyt_P450_sf"/>
</dbReference>
<dbReference type="CDD" id="cd11058">
    <property type="entry name" value="CYP60B-like"/>
    <property type="match status" value="1"/>
</dbReference>
<evidence type="ECO:0000256" key="2">
    <source>
        <dbReference type="ARBA" id="ARBA00010617"/>
    </source>
</evidence>
<accession>A0A8E2F2A4</accession>
<evidence type="ECO:0000313" key="9">
    <source>
        <dbReference type="Proteomes" id="UP000250140"/>
    </source>
</evidence>
<dbReference type="PRINTS" id="PR00463">
    <property type="entry name" value="EP450I"/>
</dbReference>
<dbReference type="Gene3D" id="1.10.630.10">
    <property type="entry name" value="Cytochrome P450"/>
    <property type="match status" value="1"/>
</dbReference>
<evidence type="ECO:0000256" key="3">
    <source>
        <dbReference type="ARBA" id="ARBA00022617"/>
    </source>
</evidence>
<reference evidence="8 9" key="1">
    <citation type="journal article" date="2016" name="Nat. Commun.">
        <title>Ectomycorrhizal ecology is imprinted in the genome of the dominant symbiotic fungus Cenococcum geophilum.</title>
        <authorList>
            <consortium name="DOE Joint Genome Institute"/>
            <person name="Peter M."/>
            <person name="Kohler A."/>
            <person name="Ohm R.A."/>
            <person name="Kuo A."/>
            <person name="Krutzmann J."/>
            <person name="Morin E."/>
            <person name="Arend M."/>
            <person name="Barry K.W."/>
            <person name="Binder M."/>
            <person name="Choi C."/>
            <person name="Clum A."/>
            <person name="Copeland A."/>
            <person name="Grisel N."/>
            <person name="Haridas S."/>
            <person name="Kipfer T."/>
            <person name="LaButti K."/>
            <person name="Lindquist E."/>
            <person name="Lipzen A."/>
            <person name="Maire R."/>
            <person name="Meier B."/>
            <person name="Mihaltcheva S."/>
            <person name="Molinier V."/>
            <person name="Murat C."/>
            <person name="Poggeler S."/>
            <person name="Quandt C.A."/>
            <person name="Sperisen C."/>
            <person name="Tritt A."/>
            <person name="Tisserant E."/>
            <person name="Crous P.W."/>
            <person name="Henrissat B."/>
            <person name="Nehls U."/>
            <person name="Egli S."/>
            <person name="Spatafora J.W."/>
            <person name="Grigoriev I.V."/>
            <person name="Martin F.M."/>
        </authorList>
    </citation>
    <scope>NUCLEOTIDE SEQUENCE [LARGE SCALE GENOMIC DNA]</scope>
    <source>
        <strain evidence="8 9">CBS 207.34</strain>
    </source>
</reference>
<feature type="binding site" description="axial binding residue" evidence="6">
    <location>
        <position position="412"/>
    </location>
    <ligand>
        <name>heme</name>
        <dbReference type="ChEBI" id="CHEBI:30413"/>
    </ligand>
    <ligandPart>
        <name>Fe</name>
        <dbReference type="ChEBI" id="CHEBI:18248"/>
    </ligandPart>
</feature>
<keyword evidence="5 6" id="KW-0408">Iron</keyword>
<dbReference type="Pfam" id="PF00067">
    <property type="entry name" value="p450"/>
    <property type="match status" value="1"/>
</dbReference>
<dbReference type="OrthoDB" id="1470350at2759"/>
<dbReference type="SUPFAM" id="SSF48264">
    <property type="entry name" value="Cytochrome P450"/>
    <property type="match status" value="1"/>
</dbReference>
<proteinExistence type="inferred from homology"/>
<comment type="cofactor">
    <cofactor evidence="1 6">
        <name>heme</name>
        <dbReference type="ChEBI" id="CHEBI:30413"/>
    </cofactor>
</comment>
<dbReference type="InterPro" id="IPR050121">
    <property type="entry name" value="Cytochrome_P450_monoxygenase"/>
</dbReference>
<dbReference type="GO" id="GO:0005506">
    <property type="term" value="F:iron ion binding"/>
    <property type="evidence" value="ECO:0007669"/>
    <property type="project" value="InterPro"/>
</dbReference>
<dbReference type="GO" id="GO:0020037">
    <property type="term" value="F:heme binding"/>
    <property type="evidence" value="ECO:0007669"/>
    <property type="project" value="InterPro"/>
</dbReference>
<dbReference type="PROSITE" id="PS00086">
    <property type="entry name" value="CYTOCHROME_P450"/>
    <property type="match status" value="1"/>
</dbReference>
<evidence type="ECO:0000256" key="4">
    <source>
        <dbReference type="ARBA" id="ARBA00022723"/>
    </source>
</evidence>
<name>A0A8E2F2A4_9PEZI</name>
<dbReference type="InterPro" id="IPR017972">
    <property type="entry name" value="Cyt_P450_CS"/>
</dbReference>
<evidence type="ECO:0000256" key="5">
    <source>
        <dbReference type="ARBA" id="ARBA00023004"/>
    </source>
</evidence>
<keyword evidence="7" id="KW-0503">Monooxygenase</keyword>
<dbReference type="GO" id="GO:0016705">
    <property type="term" value="F:oxidoreductase activity, acting on paired donors, with incorporation or reduction of molecular oxygen"/>
    <property type="evidence" value="ECO:0007669"/>
    <property type="project" value="InterPro"/>
</dbReference>
<keyword evidence="9" id="KW-1185">Reference proteome</keyword>
<evidence type="ECO:0000256" key="7">
    <source>
        <dbReference type="RuleBase" id="RU000461"/>
    </source>
</evidence>
<dbReference type="PANTHER" id="PTHR24305:SF210">
    <property type="entry name" value="CYTOCHROME P450 MONOOXYGENASE ASQL-RELATED"/>
    <property type="match status" value="1"/>
</dbReference>
<organism evidence="8 9">
    <name type="scientific">Glonium stellatum</name>
    <dbReference type="NCBI Taxonomy" id="574774"/>
    <lineage>
        <taxon>Eukaryota</taxon>
        <taxon>Fungi</taxon>
        <taxon>Dikarya</taxon>
        <taxon>Ascomycota</taxon>
        <taxon>Pezizomycotina</taxon>
        <taxon>Dothideomycetes</taxon>
        <taxon>Pleosporomycetidae</taxon>
        <taxon>Gloniales</taxon>
        <taxon>Gloniaceae</taxon>
        <taxon>Glonium</taxon>
    </lineage>
</organism>
<keyword evidence="7" id="KW-0560">Oxidoreductase</keyword>
<sequence>MYNIFFHPLASFPGPKTRAVSILPWVASALRGRIPQSIKKLHDTYGEVVRVGPNTLSFVAPSAWQDIYGHGNSRNFQKYNYPRTDDGTNSLLTADDTDHPRQRKLAKRAFSDKALKGQEDLIKLHIDKLMAHFRYVADGQNGGVVDVVKWFNYASFDLIGDLAFGEGFGCLEKDDSRSAVSTIIEFNRSTAMIEEALKFPLLSKLIMWLIPKKTLEERARHISMSNKKLHRRLASSDDRADFWSHILSNRGEKDRSMSVQEMEANASLFLFAGSESTATALSGALYYVCKHPSVLKKLQEEVRSTFENEKSIHITSVQKLGYLHATLQESLRIYPPFPANIPRISVLGNASVAGYAVPRGTIVQIPIWPANTYSKNFTNAQNFIPERWIDSDKYNRDQQAAMQPFSIGPRNCIGQSLAWIEMKLILCRLIYNFDVQLADTLFDPEMQSVYIVWEKQPLNVRLTHRAVV</sequence>
<evidence type="ECO:0000313" key="8">
    <source>
        <dbReference type="EMBL" id="OCL09156.1"/>
    </source>
</evidence>
<dbReference type="GO" id="GO:0004497">
    <property type="term" value="F:monooxygenase activity"/>
    <property type="evidence" value="ECO:0007669"/>
    <property type="project" value="UniProtKB-KW"/>
</dbReference>
<evidence type="ECO:0000256" key="1">
    <source>
        <dbReference type="ARBA" id="ARBA00001971"/>
    </source>
</evidence>
<protein>
    <submittedName>
        <fullName evidence="8">Cytochrome P450 4F3 omega-hydroxylase</fullName>
    </submittedName>
</protein>
<dbReference type="AlphaFoldDB" id="A0A8E2F2A4"/>
<dbReference type="InterPro" id="IPR001128">
    <property type="entry name" value="Cyt_P450"/>
</dbReference>
<dbReference type="PANTHER" id="PTHR24305">
    <property type="entry name" value="CYTOCHROME P450"/>
    <property type="match status" value="1"/>
</dbReference>
<dbReference type="InterPro" id="IPR002401">
    <property type="entry name" value="Cyt_P450_E_grp-I"/>
</dbReference>
<comment type="similarity">
    <text evidence="2 7">Belongs to the cytochrome P450 family.</text>
</comment>
<keyword evidence="3 6" id="KW-0349">Heme</keyword>
<dbReference type="Proteomes" id="UP000250140">
    <property type="component" value="Unassembled WGS sequence"/>
</dbReference>
<dbReference type="PRINTS" id="PR00385">
    <property type="entry name" value="P450"/>
</dbReference>
<dbReference type="EMBL" id="KV749500">
    <property type="protein sequence ID" value="OCL09156.1"/>
    <property type="molecule type" value="Genomic_DNA"/>
</dbReference>
<gene>
    <name evidence="8" type="ORF">AOQ84DRAFT_376096</name>
</gene>